<keyword evidence="2 4" id="KW-0067">ATP-binding</keyword>
<dbReference type="Pfam" id="PF00005">
    <property type="entry name" value="ABC_tran"/>
    <property type="match status" value="1"/>
</dbReference>
<dbReference type="PROSITE" id="PS50893">
    <property type="entry name" value="ABC_TRANSPORTER_2"/>
    <property type="match status" value="1"/>
</dbReference>
<feature type="domain" description="ABC transporter" evidence="3">
    <location>
        <begin position="5"/>
        <end position="231"/>
    </location>
</feature>
<dbReference type="InterPro" id="IPR027417">
    <property type="entry name" value="P-loop_NTPase"/>
</dbReference>
<evidence type="ECO:0000259" key="3">
    <source>
        <dbReference type="PROSITE" id="PS50893"/>
    </source>
</evidence>
<dbReference type="RefSeq" id="WP_390199376.1">
    <property type="nucleotide sequence ID" value="NZ_JBHSDV010000003.1"/>
</dbReference>
<dbReference type="Gene3D" id="3.40.50.300">
    <property type="entry name" value="P-loop containing nucleotide triphosphate hydrolases"/>
    <property type="match status" value="1"/>
</dbReference>
<keyword evidence="5" id="KW-1185">Reference proteome</keyword>
<dbReference type="GO" id="GO:0005524">
    <property type="term" value="F:ATP binding"/>
    <property type="evidence" value="ECO:0007669"/>
    <property type="project" value="UniProtKB-KW"/>
</dbReference>
<accession>A0ABV8VV97</accession>
<proteinExistence type="predicted"/>
<organism evidence="4 5">
    <name type="scientific">Gracilibacillus marinus</name>
    <dbReference type="NCBI Taxonomy" id="630535"/>
    <lineage>
        <taxon>Bacteria</taxon>
        <taxon>Bacillati</taxon>
        <taxon>Bacillota</taxon>
        <taxon>Bacilli</taxon>
        <taxon>Bacillales</taxon>
        <taxon>Bacillaceae</taxon>
        <taxon>Gracilibacillus</taxon>
    </lineage>
</organism>
<dbReference type="PANTHER" id="PTHR43158:SF1">
    <property type="entry name" value="ABC TRANSPORTER, ATP-BINDING PROTEIN"/>
    <property type="match status" value="1"/>
</dbReference>
<reference evidence="5" key="1">
    <citation type="journal article" date="2019" name="Int. J. Syst. Evol. Microbiol.">
        <title>The Global Catalogue of Microorganisms (GCM) 10K type strain sequencing project: providing services to taxonomists for standard genome sequencing and annotation.</title>
        <authorList>
            <consortium name="The Broad Institute Genomics Platform"/>
            <consortium name="The Broad Institute Genome Sequencing Center for Infectious Disease"/>
            <person name="Wu L."/>
            <person name="Ma J."/>
        </authorList>
    </citation>
    <scope>NUCLEOTIDE SEQUENCE [LARGE SCALE GENOMIC DNA]</scope>
    <source>
        <strain evidence="5">KACC 14058</strain>
    </source>
</reference>
<dbReference type="Proteomes" id="UP001595880">
    <property type="component" value="Unassembled WGS sequence"/>
</dbReference>
<keyword evidence="1" id="KW-0547">Nucleotide-binding</keyword>
<gene>
    <name evidence="4" type="ORF">ACFOZ1_11345</name>
</gene>
<name>A0ABV8VV97_9BACI</name>
<evidence type="ECO:0000256" key="1">
    <source>
        <dbReference type="ARBA" id="ARBA00022741"/>
    </source>
</evidence>
<dbReference type="SUPFAM" id="SSF52540">
    <property type="entry name" value="P-loop containing nucleoside triphosphate hydrolases"/>
    <property type="match status" value="1"/>
</dbReference>
<evidence type="ECO:0000313" key="5">
    <source>
        <dbReference type="Proteomes" id="UP001595880"/>
    </source>
</evidence>
<dbReference type="InterPro" id="IPR003439">
    <property type="entry name" value="ABC_transporter-like_ATP-bd"/>
</dbReference>
<dbReference type="InterPro" id="IPR003593">
    <property type="entry name" value="AAA+_ATPase"/>
</dbReference>
<sequence>MEDSIQIESVIKRFNNFQLGPIDLTFEQGTVLALVGENGSGKSTLLQIINQLLQKDEGNITIFGDKLEATNDQVKQNITYIGEELLLAYSHMTINKMTKFIERFYNNWDQMLYDHLISRYEINVNEKYTNCSTGTKKKVAFILAVSSKPKLLLLDEPSANVDMLSQYMMMEDLRSLQDSNNSTIIIATHMEEDLKKLADYICILKQGKIVAFSDKDTLQESWARVWLDDGINLSNIQTYYEMESRSPLQLITNDIFQLERELLDQHVKINQIIRLELREVITKYCQKSL</sequence>
<comment type="caution">
    <text evidence="4">The sequence shown here is derived from an EMBL/GenBank/DDBJ whole genome shotgun (WGS) entry which is preliminary data.</text>
</comment>
<protein>
    <submittedName>
        <fullName evidence="4">ATP-binding cassette domain-containing protein</fullName>
    </submittedName>
</protein>
<dbReference type="EMBL" id="JBHSDV010000003">
    <property type="protein sequence ID" value="MFC4388394.1"/>
    <property type="molecule type" value="Genomic_DNA"/>
</dbReference>
<dbReference type="PANTHER" id="PTHR43158">
    <property type="entry name" value="SKFA PEPTIDE EXPORT ATP-BINDING PROTEIN SKFE"/>
    <property type="match status" value="1"/>
</dbReference>
<dbReference type="SMART" id="SM00382">
    <property type="entry name" value="AAA"/>
    <property type="match status" value="1"/>
</dbReference>
<evidence type="ECO:0000256" key="2">
    <source>
        <dbReference type="ARBA" id="ARBA00022840"/>
    </source>
</evidence>
<dbReference type="CDD" id="cd03230">
    <property type="entry name" value="ABC_DR_subfamily_A"/>
    <property type="match status" value="1"/>
</dbReference>
<evidence type="ECO:0000313" key="4">
    <source>
        <dbReference type="EMBL" id="MFC4388394.1"/>
    </source>
</evidence>